<dbReference type="Proteomes" id="UP000616114">
    <property type="component" value="Unassembled WGS sequence"/>
</dbReference>
<dbReference type="EMBL" id="BMFY01000026">
    <property type="protein sequence ID" value="GGA28677.1"/>
    <property type="molecule type" value="Genomic_DNA"/>
</dbReference>
<gene>
    <name evidence="2" type="ORF">GCM10011333_34220</name>
</gene>
<protein>
    <submittedName>
        <fullName evidence="2">Uncharacterized protein</fullName>
    </submittedName>
</protein>
<sequence length="58" mass="6235">MCDSRGHAAGCDENSPDERDHSAPDDREHSSEPPEGAGVADGLKYVARELRDCPATRP</sequence>
<evidence type="ECO:0000313" key="2">
    <source>
        <dbReference type="EMBL" id="GGA28677.1"/>
    </source>
</evidence>
<feature type="compositionally biased region" description="Basic and acidic residues" evidence="1">
    <location>
        <begin position="16"/>
        <end position="32"/>
    </location>
</feature>
<name>A0A8J2U1E4_9MICO</name>
<evidence type="ECO:0000256" key="1">
    <source>
        <dbReference type="SAM" id="MobiDB-lite"/>
    </source>
</evidence>
<accession>A0A8J2U1E4</accession>
<proteinExistence type="predicted"/>
<evidence type="ECO:0000313" key="3">
    <source>
        <dbReference type="Proteomes" id="UP000616114"/>
    </source>
</evidence>
<keyword evidence="3" id="KW-1185">Reference proteome</keyword>
<comment type="caution">
    <text evidence="2">The sequence shown here is derived from an EMBL/GenBank/DDBJ whole genome shotgun (WGS) entry which is preliminary data.</text>
</comment>
<organism evidence="2 3">
    <name type="scientific">Sediminivirga luteola</name>
    <dbReference type="NCBI Taxonomy" id="1774748"/>
    <lineage>
        <taxon>Bacteria</taxon>
        <taxon>Bacillati</taxon>
        <taxon>Actinomycetota</taxon>
        <taxon>Actinomycetes</taxon>
        <taxon>Micrococcales</taxon>
        <taxon>Brevibacteriaceae</taxon>
        <taxon>Sediminivirga</taxon>
    </lineage>
</organism>
<dbReference type="AlphaFoldDB" id="A0A8J2U1E4"/>
<feature type="region of interest" description="Disordered" evidence="1">
    <location>
        <begin position="1"/>
        <end position="43"/>
    </location>
</feature>
<reference evidence="2" key="1">
    <citation type="journal article" date="2014" name="Int. J. Syst. Evol. Microbiol.">
        <title>Complete genome sequence of Corynebacterium casei LMG S-19264T (=DSM 44701T), isolated from a smear-ripened cheese.</title>
        <authorList>
            <consortium name="US DOE Joint Genome Institute (JGI-PGF)"/>
            <person name="Walter F."/>
            <person name="Albersmeier A."/>
            <person name="Kalinowski J."/>
            <person name="Ruckert C."/>
        </authorList>
    </citation>
    <scope>NUCLEOTIDE SEQUENCE</scope>
    <source>
        <strain evidence="2">CGMCC 1.12785</strain>
    </source>
</reference>
<reference evidence="2" key="2">
    <citation type="submission" date="2020-09" db="EMBL/GenBank/DDBJ databases">
        <authorList>
            <person name="Sun Q."/>
            <person name="Zhou Y."/>
        </authorList>
    </citation>
    <scope>NUCLEOTIDE SEQUENCE</scope>
    <source>
        <strain evidence="2">CGMCC 1.12785</strain>
    </source>
</reference>